<dbReference type="PANTHER" id="PTHR47634:SF9">
    <property type="entry name" value="PROTEIN KINASE DOMAIN-CONTAINING PROTEIN-RELATED"/>
    <property type="match status" value="1"/>
</dbReference>
<dbReference type="EC" id="2.7.11.1" evidence="1"/>
<dbReference type="GO" id="GO:0004674">
    <property type="term" value="F:protein serine/threonine kinase activity"/>
    <property type="evidence" value="ECO:0007669"/>
    <property type="project" value="UniProtKB-KW"/>
</dbReference>
<dbReference type="HOGENOM" id="CLU_000288_81_2_1"/>
<dbReference type="Gene3D" id="1.10.510.10">
    <property type="entry name" value="Transferase(Phosphotransferase) domain 1"/>
    <property type="match status" value="1"/>
</dbReference>
<dbReference type="InterPro" id="IPR051334">
    <property type="entry name" value="SRPK"/>
</dbReference>
<name>A0A0C9XTM1_9AGAR</name>
<dbReference type="SUPFAM" id="SSF56112">
    <property type="entry name" value="Protein kinase-like (PK-like)"/>
    <property type="match status" value="1"/>
</dbReference>
<comment type="catalytic activity">
    <reaction evidence="7">
        <text>L-threonyl-[protein] + ATP = O-phospho-L-threonyl-[protein] + ADP + H(+)</text>
        <dbReference type="Rhea" id="RHEA:46608"/>
        <dbReference type="Rhea" id="RHEA-COMP:11060"/>
        <dbReference type="Rhea" id="RHEA-COMP:11605"/>
        <dbReference type="ChEBI" id="CHEBI:15378"/>
        <dbReference type="ChEBI" id="CHEBI:30013"/>
        <dbReference type="ChEBI" id="CHEBI:30616"/>
        <dbReference type="ChEBI" id="CHEBI:61977"/>
        <dbReference type="ChEBI" id="CHEBI:456216"/>
        <dbReference type="EC" id="2.7.11.1"/>
    </reaction>
</comment>
<feature type="domain" description="Protein kinase" evidence="9">
    <location>
        <begin position="37"/>
        <end position="371"/>
    </location>
</feature>
<proteinExistence type="predicted"/>
<evidence type="ECO:0000256" key="5">
    <source>
        <dbReference type="ARBA" id="ARBA00022777"/>
    </source>
</evidence>
<keyword evidence="5" id="KW-0418">Kinase</keyword>
<comment type="catalytic activity">
    <reaction evidence="8">
        <text>L-seryl-[protein] + ATP = O-phospho-L-seryl-[protein] + ADP + H(+)</text>
        <dbReference type="Rhea" id="RHEA:17989"/>
        <dbReference type="Rhea" id="RHEA-COMP:9863"/>
        <dbReference type="Rhea" id="RHEA-COMP:11604"/>
        <dbReference type="ChEBI" id="CHEBI:15378"/>
        <dbReference type="ChEBI" id="CHEBI:29999"/>
        <dbReference type="ChEBI" id="CHEBI:30616"/>
        <dbReference type="ChEBI" id="CHEBI:83421"/>
        <dbReference type="ChEBI" id="CHEBI:456216"/>
        <dbReference type="EC" id="2.7.11.1"/>
    </reaction>
</comment>
<dbReference type="Proteomes" id="UP000054477">
    <property type="component" value="Unassembled WGS sequence"/>
</dbReference>
<organism evidence="10 11">
    <name type="scientific">Laccaria amethystina LaAM-08-1</name>
    <dbReference type="NCBI Taxonomy" id="1095629"/>
    <lineage>
        <taxon>Eukaryota</taxon>
        <taxon>Fungi</taxon>
        <taxon>Dikarya</taxon>
        <taxon>Basidiomycota</taxon>
        <taxon>Agaricomycotina</taxon>
        <taxon>Agaricomycetes</taxon>
        <taxon>Agaricomycetidae</taxon>
        <taxon>Agaricales</taxon>
        <taxon>Agaricineae</taxon>
        <taxon>Hydnangiaceae</taxon>
        <taxon>Laccaria</taxon>
    </lineage>
</organism>
<evidence type="ECO:0000256" key="3">
    <source>
        <dbReference type="ARBA" id="ARBA00022679"/>
    </source>
</evidence>
<dbReference type="GO" id="GO:0005524">
    <property type="term" value="F:ATP binding"/>
    <property type="evidence" value="ECO:0007669"/>
    <property type="project" value="UniProtKB-KW"/>
</dbReference>
<evidence type="ECO:0000259" key="9">
    <source>
        <dbReference type="PROSITE" id="PS50011"/>
    </source>
</evidence>
<gene>
    <name evidence="10" type="ORF">K443DRAFT_624589</name>
</gene>
<evidence type="ECO:0000256" key="4">
    <source>
        <dbReference type="ARBA" id="ARBA00022741"/>
    </source>
</evidence>
<dbReference type="STRING" id="1095629.A0A0C9XTM1"/>
<reference evidence="10 11" key="1">
    <citation type="submission" date="2014-04" db="EMBL/GenBank/DDBJ databases">
        <authorList>
            <consortium name="DOE Joint Genome Institute"/>
            <person name="Kuo A."/>
            <person name="Kohler A."/>
            <person name="Nagy L.G."/>
            <person name="Floudas D."/>
            <person name="Copeland A."/>
            <person name="Barry K.W."/>
            <person name="Cichocki N."/>
            <person name="Veneault-Fourrey C."/>
            <person name="LaButti K."/>
            <person name="Lindquist E.A."/>
            <person name="Lipzen A."/>
            <person name="Lundell T."/>
            <person name="Morin E."/>
            <person name="Murat C."/>
            <person name="Sun H."/>
            <person name="Tunlid A."/>
            <person name="Henrissat B."/>
            <person name="Grigoriev I.V."/>
            <person name="Hibbett D.S."/>
            <person name="Martin F."/>
            <person name="Nordberg H.P."/>
            <person name="Cantor M.N."/>
            <person name="Hua S.X."/>
        </authorList>
    </citation>
    <scope>NUCLEOTIDE SEQUENCE [LARGE SCALE GENOMIC DNA]</scope>
    <source>
        <strain evidence="10 11">LaAM-08-1</strain>
    </source>
</reference>
<evidence type="ECO:0000256" key="7">
    <source>
        <dbReference type="ARBA" id="ARBA00047899"/>
    </source>
</evidence>
<evidence type="ECO:0000313" key="10">
    <source>
        <dbReference type="EMBL" id="KIJ99287.1"/>
    </source>
</evidence>
<dbReference type="InterPro" id="IPR011009">
    <property type="entry name" value="Kinase-like_dom_sf"/>
</dbReference>
<dbReference type="Gene3D" id="3.30.200.20">
    <property type="entry name" value="Phosphorylase Kinase, domain 1"/>
    <property type="match status" value="1"/>
</dbReference>
<dbReference type="AlphaFoldDB" id="A0A0C9XTM1"/>
<keyword evidence="2" id="KW-0723">Serine/threonine-protein kinase</keyword>
<dbReference type="Pfam" id="PF00069">
    <property type="entry name" value="Pkinase"/>
    <property type="match status" value="1"/>
</dbReference>
<reference evidence="11" key="2">
    <citation type="submission" date="2015-01" db="EMBL/GenBank/DDBJ databases">
        <title>Evolutionary Origins and Diversification of the Mycorrhizal Mutualists.</title>
        <authorList>
            <consortium name="DOE Joint Genome Institute"/>
            <consortium name="Mycorrhizal Genomics Consortium"/>
            <person name="Kohler A."/>
            <person name="Kuo A."/>
            <person name="Nagy L.G."/>
            <person name="Floudas D."/>
            <person name="Copeland A."/>
            <person name="Barry K.W."/>
            <person name="Cichocki N."/>
            <person name="Veneault-Fourrey C."/>
            <person name="LaButti K."/>
            <person name="Lindquist E.A."/>
            <person name="Lipzen A."/>
            <person name="Lundell T."/>
            <person name="Morin E."/>
            <person name="Murat C."/>
            <person name="Riley R."/>
            <person name="Ohm R."/>
            <person name="Sun H."/>
            <person name="Tunlid A."/>
            <person name="Henrissat B."/>
            <person name="Grigoriev I.V."/>
            <person name="Hibbett D.S."/>
            <person name="Martin F."/>
        </authorList>
    </citation>
    <scope>NUCLEOTIDE SEQUENCE [LARGE SCALE GENOMIC DNA]</scope>
    <source>
        <strain evidence="11">LaAM-08-1</strain>
    </source>
</reference>
<dbReference type="PANTHER" id="PTHR47634">
    <property type="entry name" value="PROTEIN KINASE DOMAIN-CONTAINING PROTEIN-RELATED"/>
    <property type="match status" value="1"/>
</dbReference>
<dbReference type="InterPro" id="IPR000719">
    <property type="entry name" value="Prot_kinase_dom"/>
</dbReference>
<keyword evidence="3" id="KW-0808">Transferase</keyword>
<dbReference type="GO" id="GO:0000245">
    <property type="term" value="P:spliceosomal complex assembly"/>
    <property type="evidence" value="ECO:0007669"/>
    <property type="project" value="TreeGrafter"/>
</dbReference>
<evidence type="ECO:0000256" key="1">
    <source>
        <dbReference type="ARBA" id="ARBA00012513"/>
    </source>
</evidence>
<evidence type="ECO:0000256" key="2">
    <source>
        <dbReference type="ARBA" id="ARBA00022527"/>
    </source>
</evidence>
<evidence type="ECO:0000313" key="11">
    <source>
        <dbReference type="Proteomes" id="UP000054477"/>
    </source>
</evidence>
<evidence type="ECO:0000256" key="8">
    <source>
        <dbReference type="ARBA" id="ARBA00048679"/>
    </source>
</evidence>
<protein>
    <recommendedName>
        <fullName evidence="1">non-specific serine/threonine protein kinase</fullName>
        <ecNumber evidence="1">2.7.11.1</ecNumber>
    </recommendedName>
</protein>
<keyword evidence="6" id="KW-0067">ATP-binding</keyword>
<sequence length="373" mass="42464">MTQRIYVDYPGIESLNYYCVEGYHPVHLGDTLNSGRYIVEYKLGQGTYATVWLVWDTHQERYVSLKINCAEASKYSSGRGKHYILKFIDSFTHEGPNGSHLCVVTEALGPNLTEDVYDVWEDEAIPLQFARQFAVQVAQGVEYLHSCNIVHGDLHLGNVIYHSPALGSLFKSREKTKELLVPQYLVSRLSIDAILQLIADDPSQSHIKLCDFGESSFHDPASMGAQRKLNCPRVYAAPEVIFDELVSPALDVWVMGNLLHYILSGGQEMGSSVISGRPNPTDEEVLKNIVLALGKLPNPWWQRWEERRKHFDEEARPAEGVRGISRLVRTSKAYIKEEESEVFEKVLWGMFDYNPRMRLTSREVANRLEWLAS</sequence>
<dbReference type="PROSITE" id="PS50011">
    <property type="entry name" value="PROTEIN_KINASE_DOM"/>
    <property type="match status" value="1"/>
</dbReference>
<dbReference type="OrthoDB" id="5979581at2759"/>
<evidence type="ECO:0000256" key="6">
    <source>
        <dbReference type="ARBA" id="ARBA00022840"/>
    </source>
</evidence>
<keyword evidence="11" id="KW-1185">Reference proteome</keyword>
<dbReference type="GO" id="GO:0050684">
    <property type="term" value="P:regulation of mRNA processing"/>
    <property type="evidence" value="ECO:0007669"/>
    <property type="project" value="TreeGrafter"/>
</dbReference>
<accession>A0A0C9XTM1</accession>
<dbReference type="EMBL" id="KN838650">
    <property type="protein sequence ID" value="KIJ99287.1"/>
    <property type="molecule type" value="Genomic_DNA"/>
</dbReference>
<keyword evidence="4" id="KW-0547">Nucleotide-binding</keyword>